<reference evidence="1 2" key="1">
    <citation type="submission" date="2024-09" db="EMBL/GenBank/DDBJ databases">
        <authorList>
            <person name="Sun Q."/>
            <person name="Mori K."/>
        </authorList>
    </citation>
    <scope>NUCLEOTIDE SEQUENCE [LARGE SCALE GENOMIC DNA]</scope>
    <source>
        <strain evidence="1 2">JCM 3028</strain>
    </source>
</reference>
<dbReference type="RefSeq" id="WP_386163442.1">
    <property type="nucleotide sequence ID" value="NZ_JBHMBS010000042.1"/>
</dbReference>
<sequence length="216" mass="23324">MTTPPMSRPYVPGGGFGPVESGGRILSVPAAKIFPICRTKRIETPVSDYDWIDDDAFCVTFVHGLTPREALDRLGVEVFEGDDDEGDYEEGLVSARPAEGGTILSEWNGFAGTLPEVLSRLSSATVTASVFRNVNMVAHFVHYADGKEVLGFDWMFPGYDDDDSGPYLAERTELGLAGEDAEGDLPEALRLAERITGVRADGSSGTVAAHCVFEHY</sequence>
<evidence type="ECO:0000313" key="2">
    <source>
        <dbReference type="Proteomes" id="UP001589610"/>
    </source>
</evidence>
<protein>
    <submittedName>
        <fullName evidence="1">DUF6461 domain-containing protein</fullName>
    </submittedName>
</protein>
<evidence type="ECO:0000313" key="1">
    <source>
        <dbReference type="EMBL" id="MFB9681953.1"/>
    </source>
</evidence>
<gene>
    <name evidence="1" type="ORF">ACFFRH_41325</name>
</gene>
<keyword evidence="2" id="KW-1185">Reference proteome</keyword>
<dbReference type="InterPro" id="IPR045592">
    <property type="entry name" value="DUF6461"/>
</dbReference>
<dbReference type="Pfam" id="PF20062">
    <property type="entry name" value="DUF6461"/>
    <property type="match status" value="1"/>
</dbReference>
<organism evidence="1 2">
    <name type="scientific">Streptosporangium vulgare</name>
    <dbReference type="NCBI Taxonomy" id="46190"/>
    <lineage>
        <taxon>Bacteria</taxon>
        <taxon>Bacillati</taxon>
        <taxon>Actinomycetota</taxon>
        <taxon>Actinomycetes</taxon>
        <taxon>Streptosporangiales</taxon>
        <taxon>Streptosporangiaceae</taxon>
        <taxon>Streptosporangium</taxon>
    </lineage>
</organism>
<name>A0ABV5TS49_9ACTN</name>
<comment type="caution">
    <text evidence="1">The sequence shown here is derived from an EMBL/GenBank/DDBJ whole genome shotgun (WGS) entry which is preliminary data.</text>
</comment>
<proteinExistence type="predicted"/>
<accession>A0ABV5TS49</accession>
<dbReference type="Proteomes" id="UP001589610">
    <property type="component" value="Unassembled WGS sequence"/>
</dbReference>
<dbReference type="EMBL" id="JBHMBS010000042">
    <property type="protein sequence ID" value="MFB9681953.1"/>
    <property type="molecule type" value="Genomic_DNA"/>
</dbReference>